<comment type="caution">
    <text evidence="3">The sequence shown here is derived from an EMBL/GenBank/DDBJ whole genome shotgun (WGS) entry which is preliminary data.</text>
</comment>
<accession>A0ABN3PHI6</accession>
<feature type="chain" id="PRO_5046726090" evidence="1">
    <location>
        <begin position="32"/>
        <end position="330"/>
    </location>
</feature>
<gene>
    <name evidence="3" type="ORF">GCM10010411_16910</name>
</gene>
<evidence type="ECO:0000259" key="2">
    <source>
        <dbReference type="Pfam" id="PF06259"/>
    </source>
</evidence>
<sequence>MGRRSTRQESSARRILLVALAILTASTLTSGASTPEPYAAPVAAVAESLSPPALERRYQAVREDIGAALTTARRLGDDQRVRVLSAFLGSGRRFLTFDGRGDGKAVEVHGDLARAGRIAVVVPGADGELDNYDSWKFAGGGAKALYGEMRRTAPGERVAVVAWLGYDSPSVLSPVILTDGRAGDAARGLRRFLAELREVNPAARYSLLAHSYGSVVVGKAAAKDELAVDEIAVFGSPGTSVDSAADLRTRARVWAGRSAGDWTEYVPNVEFAGVGFGTDPTDARFGALRFDAGSGSHSEYLKPGSPSLRTLALIALGHDPEAGHARHQDA</sequence>
<keyword evidence="3" id="KW-0378">Hydrolase</keyword>
<dbReference type="InterPro" id="IPR010427">
    <property type="entry name" value="DUF1023"/>
</dbReference>
<dbReference type="Pfam" id="PF06259">
    <property type="entry name" value="Abhydrolase_8"/>
    <property type="match status" value="1"/>
</dbReference>
<feature type="domain" description="DUF1023" evidence="2">
    <location>
        <begin position="98"/>
        <end position="270"/>
    </location>
</feature>
<dbReference type="InterPro" id="IPR029058">
    <property type="entry name" value="AB_hydrolase_fold"/>
</dbReference>
<feature type="signal peptide" evidence="1">
    <location>
        <begin position="1"/>
        <end position="31"/>
    </location>
</feature>
<dbReference type="GO" id="GO:0016787">
    <property type="term" value="F:hydrolase activity"/>
    <property type="evidence" value="ECO:0007669"/>
    <property type="project" value="UniProtKB-KW"/>
</dbReference>
<keyword evidence="1" id="KW-0732">Signal</keyword>
<proteinExistence type="predicted"/>
<dbReference type="SUPFAM" id="SSF53474">
    <property type="entry name" value="alpha/beta-Hydrolases"/>
    <property type="match status" value="1"/>
</dbReference>
<name>A0ABN3PHI6_9ACTN</name>
<dbReference type="EMBL" id="BAAATD010000002">
    <property type="protein sequence ID" value="GAA2584828.1"/>
    <property type="molecule type" value="Genomic_DNA"/>
</dbReference>
<evidence type="ECO:0000256" key="1">
    <source>
        <dbReference type="SAM" id="SignalP"/>
    </source>
</evidence>
<organism evidence="3 4">
    <name type="scientific">Actinomadura fulvescens</name>
    <dbReference type="NCBI Taxonomy" id="46160"/>
    <lineage>
        <taxon>Bacteria</taxon>
        <taxon>Bacillati</taxon>
        <taxon>Actinomycetota</taxon>
        <taxon>Actinomycetes</taxon>
        <taxon>Streptosporangiales</taxon>
        <taxon>Thermomonosporaceae</taxon>
        <taxon>Actinomadura</taxon>
    </lineage>
</organism>
<dbReference type="RefSeq" id="WP_344539354.1">
    <property type="nucleotide sequence ID" value="NZ_BAAATD010000002.1"/>
</dbReference>
<dbReference type="Proteomes" id="UP001501509">
    <property type="component" value="Unassembled WGS sequence"/>
</dbReference>
<evidence type="ECO:0000313" key="4">
    <source>
        <dbReference type="Proteomes" id="UP001501509"/>
    </source>
</evidence>
<reference evidence="3 4" key="1">
    <citation type="journal article" date="2019" name="Int. J. Syst. Evol. Microbiol.">
        <title>The Global Catalogue of Microorganisms (GCM) 10K type strain sequencing project: providing services to taxonomists for standard genome sequencing and annotation.</title>
        <authorList>
            <consortium name="The Broad Institute Genomics Platform"/>
            <consortium name="The Broad Institute Genome Sequencing Center for Infectious Disease"/>
            <person name="Wu L."/>
            <person name="Ma J."/>
        </authorList>
    </citation>
    <scope>NUCLEOTIDE SEQUENCE [LARGE SCALE GENOMIC DNA]</scope>
    <source>
        <strain evidence="3 4">JCM 6833</strain>
    </source>
</reference>
<keyword evidence="4" id="KW-1185">Reference proteome</keyword>
<protein>
    <submittedName>
        <fullName evidence="3">Alpha/beta hydrolase family protein</fullName>
    </submittedName>
</protein>
<evidence type="ECO:0000313" key="3">
    <source>
        <dbReference type="EMBL" id="GAA2584828.1"/>
    </source>
</evidence>
<dbReference type="Gene3D" id="3.40.50.1820">
    <property type="entry name" value="alpha/beta hydrolase"/>
    <property type="match status" value="1"/>
</dbReference>